<evidence type="ECO:0000313" key="3">
    <source>
        <dbReference type="EMBL" id="MXP10282.1"/>
    </source>
</evidence>
<reference evidence="3 4" key="1">
    <citation type="submission" date="2019-12" db="EMBL/GenBank/DDBJ databases">
        <title>Genomic-based taxomic classification of the family Erythrobacteraceae.</title>
        <authorList>
            <person name="Xu L."/>
        </authorList>
    </citation>
    <scope>NUCLEOTIDE SEQUENCE [LARGE SCALE GENOMIC DNA]</scope>
    <source>
        <strain evidence="3 4">LMG 29519</strain>
    </source>
</reference>
<keyword evidence="4" id="KW-1185">Reference proteome</keyword>
<evidence type="ECO:0000256" key="1">
    <source>
        <dbReference type="SAM" id="Coils"/>
    </source>
</evidence>
<feature type="coiled-coil region" evidence="1">
    <location>
        <begin position="114"/>
        <end position="141"/>
    </location>
</feature>
<dbReference type="Proteomes" id="UP000429229">
    <property type="component" value="Unassembled WGS sequence"/>
</dbReference>
<evidence type="ECO:0000259" key="2">
    <source>
        <dbReference type="Pfam" id="PF12770"/>
    </source>
</evidence>
<accession>A0A6I4U753</accession>
<dbReference type="RefSeq" id="WP_160616903.1">
    <property type="nucleotide sequence ID" value="NZ_WTYR01000001.1"/>
</dbReference>
<dbReference type="OrthoDB" id="9787760at2"/>
<sequence length="558" mass="58804">MQSDLIANHKDRIHAELLLARLRQLDGEDAATSLDQADDAIARLESRLADVSLSDAALVRESDAHRESAVLYLALASGLGDEERIFRAMQLANISELARRQDFARDGSDQDGDAQTLRNELLDLARQQAELSARLDQARIDATDTAGELTAELASVAGLQQVAERALLEEHPDFVARYRPVPVALADLRTRLGADEILVAPVEGDLQGWLVRVSADGVASHALEMDNIAASVATLRAAVDAPQTLASFPQEEAHALFAALFPDGVAGVDRVLVYGGRSLATLPLGMLVTEAYTGDLRRAPWLARMVGSQTIGNLALFSRADAQSQTEAGRRFVGVGGIALPGSDGGERLAGLFRSGRPDATTIADLPELPGAAGELNRIAASFPPSARTLMIGPDASEARFKAADLQDIAVLAFATHGLVAGELADLWEPALLLRPGEGDSGDDGLLGASEIAGLAIDADWVILSACNTAAGSSPGAPSFGGLAAAFAQAGARSLLLSHWRVRDDAAAYLSARTVEIAAQGRDRAEALRQAQVELMENRTVADAGHPSVWAPFILIEN</sequence>
<dbReference type="Pfam" id="PF12770">
    <property type="entry name" value="CHAT"/>
    <property type="match status" value="1"/>
</dbReference>
<keyword evidence="1" id="KW-0175">Coiled coil</keyword>
<protein>
    <submittedName>
        <fullName evidence="3">CHAT domain-containing protein</fullName>
    </submittedName>
</protein>
<dbReference type="InterPro" id="IPR024983">
    <property type="entry name" value="CHAT_dom"/>
</dbReference>
<name>A0A6I4U753_9SPHN</name>
<comment type="caution">
    <text evidence="3">The sequence shown here is derived from an EMBL/GenBank/DDBJ whole genome shotgun (WGS) entry which is preliminary data.</text>
</comment>
<dbReference type="EMBL" id="WTYR01000001">
    <property type="protein sequence ID" value="MXP10282.1"/>
    <property type="molecule type" value="Genomic_DNA"/>
</dbReference>
<proteinExistence type="predicted"/>
<evidence type="ECO:0000313" key="4">
    <source>
        <dbReference type="Proteomes" id="UP000429229"/>
    </source>
</evidence>
<dbReference type="AlphaFoldDB" id="A0A6I4U753"/>
<organism evidence="3 4">
    <name type="scientific">Alteriqipengyuania halimionae</name>
    <dbReference type="NCBI Taxonomy" id="1926630"/>
    <lineage>
        <taxon>Bacteria</taxon>
        <taxon>Pseudomonadati</taxon>
        <taxon>Pseudomonadota</taxon>
        <taxon>Alphaproteobacteria</taxon>
        <taxon>Sphingomonadales</taxon>
        <taxon>Erythrobacteraceae</taxon>
        <taxon>Alteriqipengyuania</taxon>
    </lineage>
</organism>
<feature type="domain" description="CHAT" evidence="2">
    <location>
        <begin position="251"/>
        <end position="556"/>
    </location>
</feature>
<gene>
    <name evidence="3" type="ORF">GRI68_08825</name>
</gene>